<evidence type="ECO:0000256" key="1">
    <source>
        <dbReference type="ARBA" id="ARBA00022679"/>
    </source>
</evidence>
<evidence type="ECO:0000313" key="5">
    <source>
        <dbReference type="EMBL" id="CEP27504.1"/>
    </source>
</evidence>
<dbReference type="Gene3D" id="1.10.3420.10">
    <property type="entry name" value="putative ntp pyrophosphohydrolase like domain"/>
    <property type="match status" value="1"/>
</dbReference>
<dbReference type="EMBL" id="LM676436">
    <property type="protein sequence ID" value="CEP27504.1"/>
    <property type="molecule type" value="Genomic_DNA"/>
</dbReference>
<keyword evidence="1 5" id="KW-0808">Transferase</keyword>
<sequence length="365" mass="40453">MEPFTIDAPGLVLSTPTAQDIDKVFLFCQDPQIQRWTTVPSPYTYADAETFCTRAPADWRLGFDLKWGIRDPRGTLMGMITLFSRGGGNWEVGYWMGRPYRARGLMSRAVNAVLDAAFDPLGPIGAQRIVWRCDFNGDVPNWASWRVAWHVGFHKQGRTRSSQPNNGVRHDNWLADLLPDDPRSPALPWDGPIAHGDTAAYEQAAVPTDSVAIREGDSPEGFVARFHRLYGRPIADDGPNLRRDSLPLRMSLIAEEFGELFEAVYGTTARRIVDEANATAMDNDEEHRDVVATADALADLVYVIYGMALEMGIDLPAVLAEVQRSNMSKMGADHHPVLRADGKVLKGPDYFPPDIAAVLARSMKS</sequence>
<evidence type="ECO:0000256" key="2">
    <source>
        <dbReference type="ARBA" id="ARBA00023315"/>
    </source>
</evidence>
<keyword evidence="2" id="KW-0012">Acyltransferase</keyword>
<evidence type="ECO:0000259" key="4">
    <source>
        <dbReference type="PROSITE" id="PS51186"/>
    </source>
</evidence>
<dbReference type="PANTHER" id="PTHR43792">
    <property type="entry name" value="GNAT FAMILY, PUTATIVE (AFU_ORTHOLOGUE AFUA_3G00765)-RELATED-RELATED"/>
    <property type="match status" value="1"/>
</dbReference>
<dbReference type="Gene3D" id="3.40.630.30">
    <property type="match status" value="1"/>
</dbReference>
<name>A0A0B7P0M7_PROFF</name>
<evidence type="ECO:0000256" key="3">
    <source>
        <dbReference type="ARBA" id="ARBA00038502"/>
    </source>
</evidence>
<proteinExistence type="inferred from homology"/>
<dbReference type="CDD" id="cd11530">
    <property type="entry name" value="NTP-PPase_DR2231_like"/>
    <property type="match status" value="1"/>
</dbReference>
<dbReference type="InterPro" id="IPR000182">
    <property type="entry name" value="GNAT_dom"/>
</dbReference>
<dbReference type="AlphaFoldDB" id="A0A0B7P0M7"/>
<dbReference type="InterPro" id="IPR023292">
    <property type="entry name" value="NTP_PyroPHydrolase-like_dom_sf"/>
</dbReference>
<dbReference type="InterPro" id="IPR021130">
    <property type="entry name" value="PRib-ATP_PPHydrolase-like"/>
</dbReference>
<gene>
    <name evidence="5" type="primary">rimL</name>
    <name evidence="5" type="ORF">PFCIRM138_01930</name>
</gene>
<protein>
    <submittedName>
        <fullName evidence="5">Acetyltransferase</fullName>
    </submittedName>
</protein>
<accession>A0A0B7P0M7</accession>
<dbReference type="PANTHER" id="PTHR43792:SF8">
    <property type="entry name" value="[RIBOSOMAL PROTEIN US5]-ALANINE N-ACETYLTRANSFERASE"/>
    <property type="match status" value="1"/>
</dbReference>
<dbReference type="GO" id="GO:0016747">
    <property type="term" value="F:acyltransferase activity, transferring groups other than amino-acyl groups"/>
    <property type="evidence" value="ECO:0007669"/>
    <property type="project" value="InterPro"/>
</dbReference>
<dbReference type="InterPro" id="IPR051531">
    <property type="entry name" value="N-acetyltransferase"/>
</dbReference>
<feature type="domain" description="N-acetyltransferase" evidence="4">
    <location>
        <begin position="11"/>
        <end position="179"/>
    </location>
</feature>
<reference evidence="5" key="1">
    <citation type="submission" date="2014-08" db="EMBL/GenBank/DDBJ databases">
        <authorList>
            <person name="Falentin Helene"/>
        </authorList>
    </citation>
    <scope>NUCLEOTIDE SEQUENCE</scope>
</reference>
<dbReference type="Pfam" id="PF01503">
    <property type="entry name" value="PRA-PH"/>
    <property type="match status" value="1"/>
</dbReference>
<dbReference type="Pfam" id="PF13302">
    <property type="entry name" value="Acetyltransf_3"/>
    <property type="match status" value="1"/>
</dbReference>
<dbReference type="InterPro" id="IPR016181">
    <property type="entry name" value="Acyl_CoA_acyltransferase"/>
</dbReference>
<comment type="similarity">
    <text evidence="3">Belongs to the acetyltransferase family. RimJ subfamily.</text>
</comment>
<organism evidence="5">
    <name type="scientific">Propionibacterium freudenreichii subsp. freudenreichii</name>
    <dbReference type="NCBI Taxonomy" id="66712"/>
    <lineage>
        <taxon>Bacteria</taxon>
        <taxon>Bacillati</taxon>
        <taxon>Actinomycetota</taxon>
        <taxon>Actinomycetes</taxon>
        <taxon>Propionibacteriales</taxon>
        <taxon>Propionibacteriaceae</taxon>
        <taxon>Propionibacterium</taxon>
    </lineage>
</organism>
<dbReference type="SUPFAM" id="SSF55729">
    <property type="entry name" value="Acyl-CoA N-acyltransferases (Nat)"/>
    <property type="match status" value="1"/>
</dbReference>
<dbReference type="InterPro" id="IPR033653">
    <property type="entry name" value="NTP-PPase_DR2231-like"/>
</dbReference>
<dbReference type="SUPFAM" id="SSF101386">
    <property type="entry name" value="all-alpha NTP pyrophosphatases"/>
    <property type="match status" value="1"/>
</dbReference>
<dbReference type="PROSITE" id="PS51186">
    <property type="entry name" value="GNAT"/>
    <property type="match status" value="1"/>
</dbReference>